<dbReference type="RefSeq" id="WP_317704491.1">
    <property type="nucleotide sequence ID" value="NZ_AP024714.1"/>
</dbReference>
<accession>A0AAU9C4I4</accession>
<dbReference type="GO" id="GO:0015141">
    <property type="term" value="F:succinate transmembrane transporter activity"/>
    <property type="evidence" value="ECO:0007669"/>
    <property type="project" value="UniProtKB-ARBA"/>
</dbReference>
<comment type="subcellular location">
    <subcellularLocation>
        <location evidence="1">Membrane</location>
        <topology evidence="1">Multi-pass membrane protein</topology>
    </subcellularLocation>
</comment>
<reference evidence="9" key="1">
    <citation type="journal article" date="2024" name="Int. J. Syst. Evol. Microbiol.">
        <title>Methylomarinovum tepidoasis sp. nov., a moderately thermophilic methanotroph of the family Methylothermaceae isolated from a deep-sea hydrothermal field.</title>
        <authorList>
            <person name="Hirayama H."/>
            <person name="Takaki Y."/>
            <person name="Abe M."/>
            <person name="Miyazaki M."/>
            <person name="Uematsu K."/>
            <person name="Matsui Y."/>
            <person name="Takai K."/>
        </authorList>
    </citation>
    <scope>NUCLEOTIDE SEQUENCE [LARGE SCALE GENOMIC DNA]</scope>
    <source>
        <strain evidence="9">IT-9</strain>
    </source>
</reference>
<gene>
    <name evidence="8" type="ORF">MIT9_P1664</name>
</gene>
<sequence>MKPYRLLLSAAVFFTLWWGVDLDRPETGAMAAVAGLMACLWLTEAIPLAVTALLPLVLFPLLGIAPTKAVAAKYMNATVFLLLGGFLIAQALERWQLHRRIALGVLGVFGGRPAAVLAGFVCATAFLSMWISNTASTLVMLPIALAVLLFLLPARREDGGRTTLLDAAVFARLPWGVVILFGGGFALASGFVDSGLSAWLAARLGDVAGIGRLGAVTLVAAGMTFLTELTSNTATTQLVLPLLASLAPVLHLDPVWLMLPAALSASCAFMFPVATPPNAIVFASGRLAIGDMVKTGLLLNLVGIAVVVALTSGLIPLLFEGAGG</sequence>
<dbReference type="PANTHER" id="PTHR10283">
    <property type="entry name" value="SOLUTE CARRIER FAMILY 13 MEMBER"/>
    <property type="match status" value="1"/>
</dbReference>
<dbReference type="InterPro" id="IPR001898">
    <property type="entry name" value="SLC13A/DASS"/>
</dbReference>
<dbReference type="InterPro" id="IPR031312">
    <property type="entry name" value="Na/sul_symport_CS"/>
</dbReference>
<organism evidence="8 9">
    <name type="scientific">Methylomarinovum caldicuralii</name>
    <dbReference type="NCBI Taxonomy" id="438856"/>
    <lineage>
        <taxon>Bacteria</taxon>
        <taxon>Pseudomonadati</taxon>
        <taxon>Pseudomonadota</taxon>
        <taxon>Gammaproteobacteria</taxon>
        <taxon>Methylococcales</taxon>
        <taxon>Methylothermaceae</taxon>
        <taxon>Methylomarinovum</taxon>
    </lineage>
</organism>
<proteinExistence type="predicted"/>
<evidence type="ECO:0000313" key="8">
    <source>
        <dbReference type="EMBL" id="BCX82080.1"/>
    </source>
</evidence>
<feature type="transmembrane region" description="Helical" evidence="6">
    <location>
        <begin position="296"/>
        <end position="319"/>
    </location>
</feature>
<keyword evidence="4 6" id="KW-1133">Transmembrane helix</keyword>
<dbReference type="PANTHER" id="PTHR10283:SF82">
    <property type="entry name" value="SOLUTE CARRIER FAMILY 13 MEMBER 2"/>
    <property type="match status" value="1"/>
</dbReference>
<evidence type="ECO:0000256" key="6">
    <source>
        <dbReference type="SAM" id="Phobius"/>
    </source>
</evidence>
<feature type="transmembrane region" description="Helical" evidence="6">
    <location>
        <begin position="175"/>
        <end position="201"/>
    </location>
</feature>
<dbReference type="PROSITE" id="PS01271">
    <property type="entry name" value="NA_SULFATE"/>
    <property type="match status" value="1"/>
</dbReference>
<dbReference type="InterPro" id="IPR004680">
    <property type="entry name" value="Cit_transptr-like_dom"/>
</dbReference>
<dbReference type="GO" id="GO:0005886">
    <property type="term" value="C:plasma membrane"/>
    <property type="evidence" value="ECO:0007669"/>
    <property type="project" value="TreeGrafter"/>
</dbReference>
<dbReference type="AlphaFoldDB" id="A0AAU9C4I4"/>
<feature type="domain" description="Citrate transporter-like" evidence="7">
    <location>
        <begin position="39"/>
        <end position="148"/>
    </location>
</feature>
<evidence type="ECO:0000256" key="2">
    <source>
        <dbReference type="ARBA" id="ARBA00022448"/>
    </source>
</evidence>
<dbReference type="KEGG" id="mcau:MIT9_P1664"/>
<keyword evidence="3 6" id="KW-0812">Transmembrane</keyword>
<feature type="transmembrane region" description="Helical" evidence="6">
    <location>
        <begin position="138"/>
        <end position="155"/>
    </location>
</feature>
<name>A0AAU9C4I4_9GAMM</name>
<evidence type="ECO:0000256" key="1">
    <source>
        <dbReference type="ARBA" id="ARBA00004141"/>
    </source>
</evidence>
<feature type="transmembrane region" description="Helical" evidence="6">
    <location>
        <begin position="74"/>
        <end position="92"/>
    </location>
</feature>
<protein>
    <submittedName>
        <fullName evidence="8">Solute carrier family 13, member 2/3/5</fullName>
    </submittedName>
</protein>
<evidence type="ECO:0000256" key="3">
    <source>
        <dbReference type="ARBA" id="ARBA00022692"/>
    </source>
</evidence>
<dbReference type="Pfam" id="PF00939">
    <property type="entry name" value="Na_sulph_symp"/>
    <property type="match status" value="1"/>
</dbReference>
<evidence type="ECO:0000256" key="4">
    <source>
        <dbReference type="ARBA" id="ARBA00022989"/>
    </source>
</evidence>
<dbReference type="EMBL" id="AP024714">
    <property type="protein sequence ID" value="BCX82080.1"/>
    <property type="molecule type" value="Genomic_DNA"/>
</dbReference>
<feature type="transmembrane region" description="Helical" evidence="6">
    <location>
        <begin position="213"/>
        <end position="235"/>
    </location>
</feature>
<evidence type="ECO:0000256" key="5">
    <source>
        <dbReference type="ARBA" id="ARBA00023136"/>
    </source>
</evidence>
<keyword evidence="9" id="KW-1185">Reference proteome</keyword>
<dbReference type="Pfam" id="PF03600">
    <property type="entry name" value="CitMHS"/>
    <property type="match status" value="1"/>
</dbReference>
<keyword evidence="2" id="KW-0813">Transport</keyword>
<evidence type="ECO:0000259" key="7">
    <source>
        <dbReference type="Pfam" id="PF03600"/>
    </source>
</evidence>
<evidence type="ECO:0000313" key="9">
    <source>
        <dbReference type="Proteomes" id="UP001321825"/>
    </source>
</evidence>
<dbReference type="Proteomes" id="UP001321825">
    <property type="component" value="Chromosome"/>
</dbReference>
<feature type="transmembrane region" description="Helical" evidence="6">
    <location>
        <begin position="112"/>
        <end position="131"/>
    </location>
</feature>
<feature type="transmembrane region" description="Helical" evidence="6">
    <location>
        <begin position="32"/>
        <end position="62"/>
    </location>
</feature>
<keyword evidence="5 6" id="KW-0472">Membrane</keyword>